<dbReference type="EMBL" id="JAVRJZ010000001">
    <property type="protein sequence ID" value="KAK2728000.1"/>
    <property type="molecule type" value="Genomic_DNA"/>
</dbReference>
<accession>A0AA88IG01</accession>
<proteinExistence type="predicted"/>
<name>A0AA88IG01_ARTSF</name>
<gene>
    <name evidence="1" type="ORF">QYM36_008466</name>
</gene>
<sequence length="134" mass="14988">MQPLVLDEIDVKVFNKITAAMVITKQDIEPTDLPTAFTEMPVTEAIEHDRLLSLPNIRDNWEAAAVTPMVSSLASHPGRRRAKSGEEKVTRDKQNFFFLLIQPSMNGFVRSTVKNLPEKIVLLYGIAFGKSSMS</sequence>
<evidence type="ECO:0000313" key="2">
    <source>
        <dbReference type="Proteomes" id="UP001187531"/>
    </source>
</evidence>
<dbReference type="AlphaFoldDB" id="A0AA88IG01"/>
<reference evidence="1" key="1">
    <citation type="submission" date="2023-07" db="EMBL/GenBank/DDBJ databases">
        <title>Chromosome-level genome assembly of Artemia franciscana.</title>
        <authorList>
            <person name="Jo E."/>
        </authorList>
    </citation>
    <scope>NUCLEOTIDE SEQUENCE</scope>
    <source>
        <tissue evidence="1">Whole body</tissue>
    </source>
</reference>
<evidence type="ECO:0000313" key="1">
    <source>
        <dbReference type="EMBL" id="KAK2728000.1"/>
    </source>
</evidence>
<keyword evidence="2" id="KW-1185">Reference proteome</keyword>
<dbReference type="Proteomes" id="UP001187531">
    <property type="component" value="Unassembled WGS sequence"/>
</dbReference>
<organism evidence="1 2">
    <name type="scientific">Artemia franciscana</name>
    <name type="common">Brine shrimp</name>
    <name type="synonym">Artemia sanfranciscana</name>
    <dbReference type="NCBI Taxonomy" id="6661"/>
    <lineage>
        <taxon>Eukaryota</taxon>
        <taxon>Metazoa</taxon>
        <taxon>Ecdysozoa</taxon>
        <taxon>Arthropoda</taxon>
        <taxon>Crustacea</taxon>
        <taxon>Branchiopoda</taxon>
        <taxon>Anostraca</taxon>
        <taxon>Artemiidae</taxon>
        <taxon>Artemia</taxon>
    </lineage>
</organism>
<comment type="caution">
    <text evidence="1">The sequence shown here is derived from an EMBL/GenBank/DDBJ whole genome shotgun (WGS) entry which is preliminary data.</text>
</comment>
<protein>
    <submittedName>
        <fullName evidence="1">Uncharacterized protein</fullName>
    </submittedName>
</protein>